<feature type="domain" description="C2H2-type" evidence="12">
    <location>
        <begin position="39"/>
        <end position="67"/>
    </location>
</feature>
<dbReference type="SUPFAM" id="SSF57667">
    <property type="entry name" value="beta-beta-alpha zinc fingers"/>
    <property type="match status" value="5"/>
</dbReference>
<dbReference type="Pfam" id="PF13894">
    <property type="entry name" value="zf-C2H2_4"/>
    <property type="match status" value="1"/>
</dbReference>
<feature type="domain" description="C2H2-type" evidence="12">
    <location>
        <begin position="212"/>
        <end position="239"/>
    </location>
</feature>
<accession>A0A6M2DLX0</accession>
<dbReference type="GO" id="GO:0005634">
    <property type="term" value="C:nucleus"/>
    <property type="evidence" value="ECO:0007669"/>
    <property type="project" value="UniProtKB-SubCell"/>
</dbReference>
<feature type="domain" description="C2H2-type" evidence="12">
    <location>
        <begin position="157"/>
        <end position="185"/>
    </location>
</feature>
<name>A0A6M2DLX0_XENCH</name>
<dbReference type="PANTHER" id="PTHR16515:SF49">
    <property type="entry name" value="GASTRULA ZINC FINGER PROTEIN XLCGF49.1-LIKE-RELATED"/>
    <property type="match status" value="1"/>
</dbReference>
<evidence type="ECO:0000256" key="10">
    <source>
        <dbReference type="ARBA" id="ARBA00023242"/>
    </source>
</evidence>
<evidence type="ECO:0000256" key="11">
    <source>
        <dbReference type="PROSITE-ProRule" id="PRU00042"/>
    </source>
</evidence>
<evidence type="ECO:0000256" key="5">
    <source>
        <dbReference type="ARBA" id="ARBA00022771"/>
    </source>
</evidence>
<dbReference type="PROSITE" id="PS50157">
    <property type="entry name" value="ZINC_FINGER_C2H2_2"/>
    <property type="match status" value="9"/>
</dbReference>
<proteinExistence type="inferred from homology"/>
<dbReference type="SMART" id="SM00355">
    <property type="entry name" value="ZnF_C2H2"/>
    <property type="match status" value="11"/>
</dbReference>
<dbReference type="FunFam" id="3.30.160.60:FF:001498">
    <property type="entry name" value="Zinc finger protein 404"/>
    <property type="match status" value="1"/>
</dbReference>
<comment type="subcellular location">
    <subcellularLocation>
        <location evidence="1">Nucleus</location>
    </subcellularLocation>
</comment>
<dbReference type="PANTHER" id="PTHR16515">
    <property type="entry name" value="PR DOMAIN ZINC FINGER PROTEIN"/>
    <property type="match status" value="1"/>
</dbReference>
<dbReference type="FunFam" id="3.30.160.60:FF:000322">
    <property type="entry name" value="GDNF-inducible zinc finger protein 1"/>
    <property type="match status" value="1"/>
</dbReference>
<evidence type="ECO:0000256" key="8">
    <source>
        <dbReference type="ARBA" id="ARBA00023125"/>
    </source>
</evidence>
<evidence type="ECO:0000256" key="1">
    <source>
        <dbReference type="ARBA" id="ARBA00004123"/>
    </source>
</evidence>
<dbReference type="InterPro" id="IPR013087">
    <property type="entry name" value="Znf_C2H2_type"/>
</dbReference>
<feature type="domain" description="C2H2-type" evidence="12">
    <location>
        <begin position="73"/>
        <end position="100"/>
    </location>
</feature>
<keyword evidence="6" id="KW-0862">Zinc</keyword>
<dbReference type="GO" id="GO:0008270">
    <property type="term" value="F:zinc ion binding"/>
    <property type="evidence" value="ECO:0007669"/>
    <property type="project" value="UniProtKB-KW"/>
</dbReference>
<feature type="domain" description="C2H2-type" evidence="12">
    <location>
        <begin position="101"/>
        <end position="128"/>
    </location>
</feature>
<dbReference type="Gene3D" id="3.30.160.60">
    <property type="entry name" value="Classic Zinc Finger"/>
    <property type="match status" value="10"/>
</dbReference>
<keyword evidence="4" id="KW-0677">Repeat</keyword>
<feature type="domain" description="C2H2-type" evidence="12">
    <location>
        <begin position="240"/>
        <end position="267"/>
    </location>
</feature>
<feature type="domain" description="C2H2-type" evidence="12">
    <location>
        <begin position="129"/>
        <end position="156"/>
    </location>
</feature>
<sequence>MTKAKEKSRPYECTDCSKRFLSKNDLRKHSRTHSGERPYGCKDCGRRFRQAVALRNHITCHHSSSLDEKTELFICEYCKKVFPLKERLSLHLRVHTGYKPYQCPNCPMRFARGGQLKQHSYTHSGLRPYKCKHCTATFTTSGNLKLHVNRHLEVRDYTCHQCGKSFIRPDALRKHLTCFHDNVKTFHCDICNKEFKGHLPQHLRTHFQEKPHGCSACGATFAQRSHLIVHQRTHSGEKPYRCQVCWKAFAHSTALRLHIRRHTGEKPYKCKLCKDDLVAFSQLPHLKKHMLCIHKTNKPYVCDNCEGFFRTKIDLNEHATECLKDDKEDDDLNSAEAIDRAVRERYKPIDPPMALEKMRLLLSILLQRISSPDKLQKLGFNKLLIDDVLIASIKSSGREPCNQSDISPAERLKRNVQILLDWTVPKQYMEEFRKQQRSTEELLQELTS</sequence>
<evidence type="ECO:0000259" key="12">
    <source>
        <dbReference type="PROSITE" id="PS50157"/>
    </source>
</evidence>
<dbReference type="Pfam" id="PF00096">
    <property type="entry name" value="zf-C2H2"/>
    <property type="match status" value="7"/>
</dbReference>
<feature type="domain" description="C2H2-type" evidence="12">
    <location>
        <begin position="186"/>
        <end position="211"/>
    </location>
</feature>
<keyword evidence="7" id="KW-0805">Transcription regulation</keyword>
<dbReference type="FunFam" id="3.30.160.60:FF:000325">
    <property type="entry name" value="ZFP90 zinc finger protein"/>
    <property type="match status" value="1"/>
</dbReference>
<keyword evidence="3" id="KW-0479">Metal-binding</keyword>
<evidence type="ECO:0000256" key="2">
    <source>
        <dbReference type="ARBA" id="ARBA00006991"/>
    </source>
</evidence>
<dbReference type="FunFam" id="3.30.160.60:FF:000478">
    <property type="entry name" value="Zinc finger protein 133"/>
    <property type="match status" value="1"/>
</dbReference>
<reference evidence="13" key="1">
    <citation type="submission" date="2020-03" db="EMBL/GenBank/DDBJ databases">
        <title>Transcriptomic Profiling of the Digestive Tract of the Rat Flea, Xenopsylla cheopis, Following Blood Feeding and Infection with Yersinia pestis.</title>
        <authorList>
            <person name="Bland D.M."/>
            <person name="Martens C.A."/>
            <person name="Virtaneva K."/>
            <person name="Kanakabandi K."/>
            <person name="Long D."/>
            <person name="Rosenke R."/>
            <person name="Saturday G.A."/>
            <person name="Hoyt F.H."/>
            <person name="Bruno D.P."/>
            <person name="Ribeiro J.M.C."/>
            <person name="Hinnebusch J."/>
        </authorList>
    </citation>
    <scope>NUCLEOTIDE SEQUENCE</scope>
</reference>
<evidence type="ECO:0000256" key="9">
    <source>
        <dbReference type="ARBA" id="ARBA00023163"/>
    </source>
</evidence>
<comment type="similarity">
    <text evidence="2">Belongs to the krueppel C2H2-type zinc-finger protein family.</text>
</comment>
<dbReference type="InterPro" id="IPR036236">
    <property type="entry name" value="Znf_C2H2_sf"/>
</dbReference>
<keyword evidence="8" id="KW-0238">DNA-binding</keyword>
<dbReference type="FunFam" id="3.30.160.60:FF:000264">
    <property type="entry name" value="Zinc finger protein 236"/>
    <property type="match status" value="1"/>
</dbReference>
<dbReference type="FunFam" id="3.30.160.60:FF:002343">
    <property type="entry name" value="Zinc finger protein 33A"/>
    <property type="match status" value="1"/>
</dbReference>
<dbReference type="GO" id="GO:0006355">
    <property type="term" value="P:regulation of DNA-templated transcription"/>
    <property type="evidence" value="ECO:0007669"/>
    <property type="project" value="UniProtKB-ARBA"/>
</dbReference>
<keyword evidence="9" id="KW-0804">Transcription</keyword>
<dbReference type="EMBL" id="GIIL01003004">
    <property type="protein sequence ID" value="NOV46730.1"/>
    <property type="molecule type" value="Transcribed_RNA"/>
</dbReference>
<evidence type="ECO:0000256" key="7">
    <source>
        <dbReference type="ARBA" id="ARBA00023015"/>
    </source>
</evidence>
<evidence type="ECO:0000313" key="13">
    <source>
        <dbReference type="EMBL" id="NOV46730.1"/>
    </source>
</evidence>
<dbReference type="FunFam" id="3.30.160.60:FF:000100">
    <property type="entry name" value="Zinc finger 45-like"/>
    <property type="match status" value="1"/>
</dbReference>
<feature type="domain" description="C2H2-type" evidence="12">
    <location>
        <begin position="11"/>
        <end position="38"/>
    </location>
</feature>
<protein>
    <recommendedName>
        <fullName evidence="12">C2H2-type domain-containing protein</fullName>
    </recommendedName>
</protein>
<dbReference type="AlphaFoldDB" id="A0A6M2DLX0"/>
<keyword evidence="10" id="KW-0539">Nucleus</keyword>
<dbReference type="PROSITE" id="PS00028">
    <property type="entry name" value="ZINC_FINGER_C2H2_1"/>
    <property type="match status" value="8"/>
</dbReference>
<evidence type="ECO:0000256" key="4">
    <source>
        <dbReference type="ARBA" id="ARBA00022737"/>
    </source>
</evidence>
<evidence type="ECO:0000256" key="6">
    <source>
        <dbReference type="ARBA" id="ARBA00022833"/>
    </source>
</evidence>
<keyword evidence="5 11" id="KW-0863">Zinc-finger</keyword>
<organism evidence="13">
    <name type="scientific">Xenopsylla cheopis</name>
    <name type="common">Oriental rat flea</name>
    <name type="synonym">Pulex cheopis</name>
    <dbReference type="NCBI Taxonomy" id="163159"/>
    <lineage>
        <taxon>Eukaryota</taxon>
        <taxon>Metazoa</taxon>
        <taxon>Ecdysozoa</taxon>
        <taxon>Arthropoda</taxon>
        <taxon>Hexapoda</taxon>
        <taxon>Insecta</taxon>
        <taxon>Pterygota</taxon>
        <taxon>Neoptera</taxon>
        <taxon>Endopterygota</taxon>
        <taxon>Siphonaptera</taxon>
        <taxon>Pulicidae</taxon>
        <taxon>Xenopsyllinae</taxon>
        <taxon>Xenopsylla</taxon>
    </lineage>
</organism>
<evidence type="ECO:0000256" key="3">
    <source>
        <dbReference type="ARBA" id="ARBA00022723"/>
    </source>
</evidence>
<dbReference type="GO" id="GO:0003677">
    <property type="term" value="F:DNA binding"/>
    <property type="evidence" value="ECO:0007669"/>
    <property type="project" value="UniProtKB-KW"/>
</dbReference>
<dbReference type="InterPro" id="IPR050331">
    <property type="entry name" value="Zinc_finger"/>
</dbReference>